<dbReference type="EMBL" id="FM954973">
    <property type="protein sequence ID" value="CAV26572.1"/>
    <property type="molecule type" value="Genomic_DNA"/>
</dbReference>
<dbReference type="SFLD" id="SFLDS00003">
    <property type="entry name" value="Haloacid_Dehalogenase"/>
    <property type="match status" value="1"/>
</dbReference>
<dbReference type="Gene3D" id="3.40.50.1000">
    <property type="entry name" value="HAD superfamily/HAD-like"/>
    <property type="match status" value="1"/>
</dbReference>
<dbReference type="InterPro" id="IPR051806">
    <property type="entry name" value="HAD-like_SPP"/>
</dbReference>
<dbReference type="Gene3D" id="1.10.150.240">
    <property type="entry name" value="Putative phosphatase, domain 2"/>
    <property type="match status" value="1"/>
</dbReference>
<name>B7VSJ4_VIBA3</name>
<dbReference type="STRING" id="575788.VS_II0811"/>
<proteinExistence type="inferred from homology"/>
<evidence type="ECO:0000313" key="2">
    <source>
        <dbReference type="EMBL" id="CAV26572.1"/>
    </source>
</evidence>
<dbReference type="KEGG" id="vsp:VS_II0811"/>
<comment type="similarity">
    <text evidence="1">Belongs to the HAD-like hydrolase superfamily. CbbY/CbbZ/Gph/YieH family.</text>
</comment>
<dbReference type="Pfam" id="PF13419">
    <property type="entry name" value="HAD_2"/>
    <property type="match status" value="1"/>
</dbReference>
<dbReference type="NCBIfam" id="TIGR02009">
    <property type="entry name" value="PGMB-YQAB-SF"/>
    <property type="match status" value="1"/>
</dbReference>
<evidence type="ECO:0000313" key="3">
    <source>
        <dbReference type="Proteomes" id="UP000009100"/>
    </source>
</evidence>
<dbReference type="SUPFAM" id="SSF56784">
    <property type="entry name" value="HAD-like"/>
    <property type="match status" value="1"/>
</dbReference>
<dbReference type="PANTHER" id="PTHR43481:SF4">
    <property type="entry name" value="GLYCEROL-1-PHOSPHATE PHOSPHOHYDROLASE 1-RELATED"/>
    <property type="match status" value="1"/>
</dbReference>
<dbReference type="CDD" id="cd07505">
    <property type="entry name" value="HAD_BPGM-like"/>
    <property type="match status" value="1"/>
</dbReference>
<protein>
    <submittedName>
        <fullName evidence="2">Predicted phosphatase/phosphohexomutase</fullName>
    </submittedName>
</protein>
<dbReference type="SFLD" id="SFLDG01129">
    <property type="entry name" value="C1.5:_HAD__Beta-PGM__Phosphata"/>
    <property type="match status" value="1"/>
</dbReference>
<dbReference type="GO" id="GO:0050308">
    <property type="term" value="F:sugar-phosphatase activity"/>
    <property type="evidence" value="ECO:0007669"/>
    <property type="project" value="TreeGrafter"/>
</dbReference>
<dbReference type="InterPro" id="IPR023198">
    <property type="entry name" value="PGP-like_dom2"/>
</dbReference>
<sequence>MIVVMKIDLTAYEGLIFDMDGTLIDTMPAHVKAWQQTAEEFGFYFEASWLHSLGGMPSYKIAGEVNSKYGLSLDPQAVSTFKMASFAAIEDKGDIIPCTYSLLIDHLGDKKIAVGTGSQRKSAEQLLDKTDILSKLDILVTATDVKNHKPNPDTFLAACLGMGLQPKQCVVFEDTHLGKQAAHAANMDCILVVEGNTLEFYPAPS</sequence>
<gene>
    <name evidence="2" type="ordered locus">VS_II0811</name>
</gene>
<dbReference type="InterPro" id="IPR036412">
    <property type="entry name" value="HAD-like_sf"/>
</dbReference>
<dbReference type="InterPro" id="IPR006439">
    <property type="entry name" value="HAD-SF_hydro_IA"/>
</dbReference>
<dbReference type="InterPro" id="IPR023214">
    <property type="entry name" value="HAD_sf"/>
</dbReference>
<dbReference type="AlphaFoldDB" id="B7VSJ4"/>
<dbReference type="PANTHER" id="PTHR43481">
    <property type="entry name" value="FRUCTOSE-1-PHOSPHATE PHOSPHATASE"/>
    <property type="match status" value="1"/>
</dbReference>
<dbReference type="InterPro" id="IPR010976">
    <property type="entry name" value="B-phosphoglucomutase_hydrolase"/>
</dbReference>
<dbReference type="InterPro" id="IPR041492">
    <property type="entry name" value="HAD_2"/>
</dbReference>
<evidence type="ECO:0000256" key="1">
    <source>
        <dbReference type="ARBA" id="ARBA00006171"/>
    </source>
</evidence>
<reference evidence="2 3" key="1">
    <citation type="submission" date="2009-02" db="EMBL/GenBank/DDBJ databases">
        <title>Vibrio splendidus str. LGP32 complete genome.</title>
        <authorList>
            <person name="Mazel D."/>
            <person name="Le Roux F."/>
        </authorList>
    </citation>
    <scope>NUCLEOTIDE SEQUENCE [LARGE SCALE GENOMIC DNA]</scope>
    <source>
        <strain evidence="2 3">LGP32</strain>
    </source>
</reference>
<dbReference type="HOGENOM" id="CLU_045011_13_3_6"/>
<dbReference type="NCBIfam" id="TIGR01509">
    <property type="entry name" value="HAD-SF-IA-v3"/>
    <property type="match status" value="1"/>
</dbReference>
<dbReference type="eggNOG" id="COG0637">
    <property type="taxonomic scope" value="Bacteria"/>
</dbReference>
<dbReference type="Proteomes" id="UP000009100">
    <property type="component" value="Chromosome 2"/>
</dbReference>
<organism evidence="2 3">
    <name type="scientific">Vibrio atlanticus (strain LGP32)</name>
    <name type="common">Vibrio splendidus (strain Mel32)</name>
    <dbReference type="NCBI Taxonomy" id="575788"/>
    <lineage>
        <taxon>Bacteria</taxon>
        <taxon>Pseudomonadati</taxon>
        <taxon>Pseudomonadota</taxon>
        <taxon>Gammaproteobacteria</taxon>
        <taxon>Vibrionales</taxon>
        <taxon>Vibrionaceae</taxon>
        <taxon>Vibrio</taxon>
    </lineage>
</organism>
<accession>B7VSJ4</accession>